<evidence type="ECO:0000313" key="1">
    <source>
        <dbReference type="EMBL" id="KIX89915.1"/>
    </source>
</evidence>
<evidence type="ECO:0000313" key="4">
    <source>
        <dbReference type="Proteomes" id="UP000254100"/>
    </source>
</evidence>
<name>A0A0D6XNE4_9STAP</name>
<reference evidence="1 3" key="1">
    <citation type="submission" date="2015-01" db="EMBL/GenBank/DDBJ databases">
        <authorList>
            <person name="Guo J."/>
        </authorList>
    </citation>
    <scope>NUCLEOTIDE SEQUENCE [LARGE SCALE GENOMIC DNA]</scope>
    <source>
        <strain evidence="1 3">DSM 22147</strain>
    </source>
</reference>
<dbReference type="EMBL" id="UHDT01000001">
    <property type="protein sequence ID" value="SUM58113.1"/>
    <property type="molecule type" value="Genomic_DNA"/>
</dbReference>
<organism evidence="2 4">
    <name type="scientific">Staphylococcus microti</name>
    <dbReference type="NCBI Taxonomy" id="569857"/>
    <lineage>
        <taxon>Bacteria</taxon>
        <taxon>Bacillati</taxon>
        <taxon>Bacillota</taxon>
        <taxon>Bacilli</taxon>
        <taxon>Bacillales</taxon>
        <taxon>Staphylococcaceae</taxon>
        <taxon>Staphylococcus</taxon>
    </lineage>
</organism>
<dbReference type="Proteomes" id="UP000032366">
    <property type="component" value="Unassembled WGS sequence"/>
</dbReference>
<dbReference type="AlphaFoldDB" id="A0A0D6XNE4"/>
<dbReference type="EMBL" id="JXWY01000135">
    <property type="protein sequence ID" value="KIX89915.1"/>
    <property type="molecule type" value="Genomic_DNA"/>
</dbReference>
<evidence type="ECO:0000313" key="3">
    <source>
        <dbReference type="Proteomes" id="UP000032366"/>
    </source>
</evidence>
<sequence length="236" mass="27589">MTLHYASKNLDSALISQYFEGIQLPADYVKLFQEGNLFSIGKWRFYPIRDKDNFKKTALHFKAMNARSEQQDYWVIATDRDAYNLGYKKGEQDSPIYVWHETDLEPEYFCQNIQQMIHIIQSSAPPVDGYEQQLQAIKMKLKAVDEVHYIFDPDNDLTVFVQSLANYPAGIGLYWTDKTLAEAVCREKFDDLSVRTIKKNMFIRIHADMIEVEEDFIGIDWPATEYGLEIFPEDLK</sequence>
<protein>
    <submittedName>
        <fullName evidence="2">Protein of uncharacterized function (DUF2750)</fullName>
    </submittedName>
</protein>
<evidence type="ECO:0000313" key="2">
    <source>
        <dbReference type="EMBL" id="SUM58113.1"/>
    </source>
</evidence>
<dbReference type="InterPro" id="IPR021284">
    <property type="entry name" value="DUF2750"/>
</dbReference>
<keyword evidence="3" id="KW-1185">Reference proteome</keyword>
<accession>A0A0D6XNE4</accession>
<dbReference type="SUPFAM" id="SSF160631">
    <property type="entry name" value="SMI1/KNR4-like"/>
    <property type="match status" value="1"/>
</dbReference>
<dbReference type="InterPro" id="IPR037883">
    <property type="entry name" value="Knr4/Smi1-like_sf"/>
</dbReference>
<proteinExistence type="predicted"/>
<dbReference type="Pfam" id="PF11042">
    <property type="entry name" value="DUF2750"/>
    <property type="match status" value="1"/>
</dbReference>
<dbReference type="STRING" id="569857.TP70_10520"/>
<dbReference type="RefSeq" id="WP_044361528.1">
    <property type="nucleotide sequence ID" value="NZ_JXWY01000135.1"/>
</dbReference>
<dbReference type="OrthoDB" id="2045100at2"/>
<dbReference type="Proteomes" id="UP000254100">
    <property type="component" value="Unassembled WGS sequence"/>
</dbReference>
<reference evidence="2 4" key="2">
    <citation type="submission" date="2018-06" db="EMBL/GenBank/DDBJ databases">
        <authorList>
            <consortium name="Pathogen Informatics"/>
            <person name="Doyle S."/>
        </authorList>
    </citation>
    <scope>NUCLEOTIDE SEQUENCE [LARGE SCALE GENOMIC DNA]</scope>
    <source>
        <strain evidence="2 4">NCTC13832</strain>
    </source>
</reference>
<gene>
    <name evidence="2" type="ORF">NCTC13832_01860</name>
    <name evidence="1" type="ORF">TP70_10520</name>
</gene>
<dbReference type="Gene3D" id="3.40.1580.10">
    <property type="entry name" value="SMI1/KNR4-like"/>
    <property type="match status" value="1"/>
</dbReference>